<feature type="region of interest" description="Disordered" evidence="1">
    <location>
        <begin position="45"/>
        <end position="68"/>
    </location>
</feature>
<dbReference type="RefSeq" id="WP_214056893.1">
    <property type="nucleotide sequence ID" value="NZ_BAAAHS010000103.1"/>
</dbReference>
<keyword evidence="3" id="KW-0456">Lyase</keyword>
<proteinExistence type="predicted"/>
<dbReference type="PROSITE" id="PS51318">
    <property type="entry name" value="TAT"/>
    <property type="match status" value="1"/>
</dbReference>
<dbReference type="GO" id="GO:0050114">
    <property type="term" value="F:myo-inosose-2 dehydratase activity"/>
    <property type="evidence" value="ECO:0007669"/>
    <property type="project" value="UniProtKB-EC"/>
</dbReference>
<dbReference type="Pfam" id="PF01261">
    <property type="entry name" value="AP_endonuc_2"/>
    <property type="match status" value="1"/>
</dbReference>
<dbReference type="PANTHER" id="PTHR12110">
    <property type="entry name" value="HYDROXYPYRUVATE ISOMERASE"/>
    <property type="match status" value="1"/>
</dbReference>
<feature type="domain" description="Xylose isomerase-like TIM barrel" evidence="2">
    <location>
        <begin position="95"/>
        <end position="298"/>
    </location>
</feature>
<gene>
    <name evidence="3" type="primary">iolE_1</name>
    <name evidence="3" type="ORF">ENKNEFLB_03935</name>
</gene>
<evidence type="ECO:0000259" key="2">
    <source>
        <dbReference type="Pfam" id="PF01261"/>
    </source>
</evidence>
<dbReference type="SUPFAM" id="SSF51658">
    <property type="entry name" value="Xylose isomerase-like"/>
    <property type="match status" value="1"/>
</dbReference>
<dbReference type="EC" id="4.2.1.44" evidence="3"/>
<keyword evidence="4" id="KW-1185">Reference proteome</keyword>
<dbReference type="Proteomes" id="UP000679307">
    <property type="component" value="Chromosome"/>
</dbReference>
<dbReference type="InterPro" id="IPR013022">
    <property type="entry name" value="Xyl_isomerase-like_TIM-brl"/>
</dbReference>
<reference evidence="3 4" key="1">
    <citation type="submission" date="2021-05" db="EMBL/GenBank/DDBJ databases">
        <title>Complete genome of Nocardioides aquaticus KCTC 9944T isolated from meromictic and hypersaline Ekho Lake, Antarctica.</title>
        <authorList>
            <person name="Hwang K."/>
            <person name="Kim K.M."/>
            <person name="Choe H."/>
        </authorList>
    </citation>
    <scope>NUCLEOTIDE SEQUENCE [LARGE SCALE GENOMIC DNA]</scope>
    <source>
        <strain evidence="3 4">KCTC 9944</strain>
    </source>
</reference>
<sequence>MCFGFDGDKALDDSLAAKGASRRALFRGAAVGAAGLAVASVGTGAATAAPGRPGKPGKPGKPVKGQRRVPHRAISLQMYTLRAAVSGEPGLETVLDRLAQYGYQQVELAGYYGRTAAEMKTLLDERGLKATSSHDGISATRAEARTKMENAALLGQSYVNVPYLNSDSLEEWQGWADAMNAEARIARRFGLRYGYHNHAHEFTIDLGGGVTPWQVLTERLDPKLVHLEADLYWVYTGGVNTNQADPDKFVIDTLRAAPQEVRQFHVKDRDAATGDMADLGTGVVDFERIFSKHRAEQYIVENDNPDVSPLTSAAVGHLYLEHVRY</sequence>
<dbReference type="EMBL" id="CP075371">
    <property type="protein sequence ID" value="QVT81525.1"/>
    <property type="molecule type" value="Genomic_DNA"/>
</dbReference>
<protein>
    <submittedName>
        <fullName evidence="3">Inosose dehydratase</fullName>
        <ecNumber evidence="3">4.2.1.44</ecNumber>
    </submittedName>
</protein>
<evidence type="ECO:0000313" key="4">
    <source>
        <dbReference type="Proteomes" id="UP000679307"/>
    </source>
</evidence>
<evidence type="ECO:0000256" key="1">
    <source>
        <dbReference type="SAM" id="MobiDB-lite"/>
    </source>
</evidence>
<organism evidence="3 4">
    <name type="scientific">Nocardioides aquaticus</name>
    <dbReference type="NCBI Taxonomy" id="160826"/>
    <lineage>
        <taxon>Bacteria</taxon>
        <taxon>Bacillati</taxon>
        <taxon>Actinomycetota</taxon>
        <taxon>Actinomycetes</taxon>
        <taxon>Propionibacteriales</taxon>
        <taxon>Nocardioidaceae</taxon>
        <taxon>Nocardioides</taxon>
    </lineage>
</organism>
<dbReference type="InterPro" id="IPR006311">
    <property type="entry name" value="TAT_signal"/>
</dbReference>
<dbReference type="InterPro" id="IPR036237">
    <property type="entry name" value="Xyl_isomerase-like_sf"/>
</dbReference>
<evidence type="ECO:0000313" key="3">
    <source>
        <dbReference type="EMBL" id="QVT81525.1"/>
    </source>
</evidence>
<dbReference type="InterPro" id="IPR050312">
    <property type="entry name" value="IolE/XylAMocC-like"/>
</dbReference>
<dbReference type="PANTHER" id="PTHR12110:SF41">
    <property type="entry name" value="INOSOSE DEHYDRATASE"/>
    <property type="match status" value="1"/>
</dbReference>
<accession>A0ABX8ELW9</accession>
<name>A0ABX8ELW9_9ACTN</name>
<dbReference type="Gene3D" id="3.20.20.150">
    <property type="entry name" value="Divalent-metal-dependent TIM barrel enzymes"/>
    <property type="match status" value="1"/>
</dbReference>